<evidence type="ECO:0000256" key="7">
    <source>
        <dbReference type="ARBA" id="ARBA00022989"/>
    </source>
</evidence>
<dbReference type="Pfam" id="PF16192">
    <property type="entry name" value="PMT_4TMC"/>
    <property type="match status" value="1"/>
</dbReference>
<dbReference type="OrthoDB" id="9776737at2"/>
<evidence type="ECO:0000256" key="5">
    <source>
        <dbReference type="ARBA" id="ARBA00022679"/>
    </source>
</evidence>
<evidence type="ECO:0000256" key="9">
    <source>
        <dbReference type="ARBA" id="ARBA00093617"/>
    </source>
</evidence>
<dbReference type="InterPro" id="IPR032421">
    <property type="entry name" value="PMT_4TMC"/>
</dbReference>
<feature type="transmembrane region" description="Helical" evidence="10">
    <location>
        <begin position="167"/>
        <end position="185"/>
    </location>
</feature>
<dbReference type="PANTHER" id="PTHR10050">
    <property type="entry name" value="DOLICHYL-PHOSPHATE-MANNOSE--PROTEIN MANNOSYLTRANSFERASE"/>
    <property type="match status" value="1"/>
</dbReference>
<keyword evidence="8 10" id="KW-0472">Membrane</keyword>
<reference evidence="13 14" key="1">
    <citation type="journal article" date="2019" name="Environ. Microbiol.">
        <title>Species interactions and distinct microbial communities in high Arctic permafrost affected cryosols are associated with the CH4 and CO2 gas fluxes.</title>
        <authorList>
            <person name="Altshuler I."/>
            <person name="Hamel J."/>
            <person name="Turney S."/>
            <person name="Magnuson E."/>
            <person name="Levesque R."/>
            <person name="Greer C."/>
            <person name="Whyte L.G."/>
        </authorList>
    </citation>
    <scope>NUCLEOTIDE SEQUENCE [LARGE SCALE GENOMIC DNA]</scope>
    <source>
        <strain evidence="13 14">S5.20</strain>
    </source>
</reference>
<evidence type="ECO:0000256" key="8">
    <source>
        <dbReference type="ARBA" id="ARBA00023136"/>
    </source>
</evidence>
<feature type="domain" description="Protein O-mannosyl-transferase C-terminal four TM" evidence="12">
    <location>
        <begin position="320"/>
        <end position="512"/>
    </location>
</feature>
<keyword evidence="7 10" id="KW-1133">Transmembrane helix</keyword>
<dbReference type="GO" id="GO:0012505">
    <property type="term" value="C:endomembrane system"/>
    <property type="evidence" value="ECO:0007669"/>
    <property type="project" value="UniProtKB-SubCell"/>
</dbReference>
<evidence type="ECO:0000259" key="11">
    <source>
        <dbReference type="Pfam" id="PF02366"/>
    </source>
</evidence>
<keyword evidence="6 10" id="KW-0812">Transmembrane</keyword>
<dbReference type="InterPro" id="IPR027005">
    <property type="entry name" value="PMT-like"/>
</dbReference>
<gene>
    <name evidence="13" type="ORF">EAH80_07000</name>
</gene>
<feature type="transmembrane region" description="Helical" evidence="10">
    <location>
        <begin position="470"/>
        <end position="490"/>
    </location>
</feature>
<feature type="domain" description="ArnT-like N-terminal" evidence="11">
    <location>
        <begin position="116"/>
        <end position="248"/>
    </location>
</feature>
<evidence type="ECO:0000259" key="12">
    <source>
        <dbReference type="Pfam" id="PF16192"/>
    </source>
</evidence>
<evidence type="ECO:0000256" key="1">
    <source>
        <dbReference type="ARBA" id="ARBA00004127"/>
    </source>
</evidence>
<dbReference type="GO" id="GO:0004169">
    <property type="term" value="F:dolichyl-phosphate-mannose-protein mannosyltransferase activity"/>
    <property type="evidence" value="ECO:0007669"/>
    <property type="project" value="UniProtKB-UniRule"/>
</dbReference>
<evidence type="ECO:0000256" key="10">
    <source>
        <dbReference type="RuleBase" id="RU367007"/>
    </source>
</evidence>
<feature type="transmembrane region" description="Helical" evidence="10">
    <location>
        <begin position="274"/>
        <end position="295"/>
    </location>
</feature>
<evidence type="ECO:0000256" key="4">
    <source>
        <dbReference type="ARBA" id="ARBA00022676"/>
    </source>
</evidence>
<evidence type="ECO:0000313" key="14">
    <source>
        <dbReference type="Proteomes" id="UP000320095"/>
    </source>
</evidence>
<comment type="similarity">
    <text evidence="3 10">Belongs to the glycosyltransferase 39 family.</text>
</comment>
<evidence type="ECO:0000256" key="6">
    <source>
        <dbReference type="ARBA" id="ARBA00022692"/>
    </source>
</evidence>
<evidence type="ECO:0000256" key="2">
    <source>
        <dbReference type="ARBA" id="ARBA00004922"/>
    </source>
</evidence>
<dbReference type="UniPathway" id="UPA00378"/>
<keyword evidence="4 10" id="KW-0328">Glycosyltransferase</keyword>
<protein>
    <recommendedName>
        <fullName evidence="9 10">Polyprenol-phosphate-mannose--protein mannosyltransferase</fullName>
        <ecNumber evidence="10">2.4.1.-</ecNumber>
    </recommendedName>
</protein>
<dbReference type="EMBL" id="RCZG01000002">
    <property type="protein sequence ID" value="TPG36088.1"/>
    <property type="molecule type" value="Genomic_DNA"/>
</dbReference>
<evidence type="ECO:0000313" key="13">
    <source>
        <dbReference type="EMBL" id="TPG36088.1"/>
    </source>
</evidence>
<dbReference type="Pfam" id="PF02366">
    <property type="entry name" value="PMT"/>
    <property type="match status" value="1"/>
</dbReference>
<feature type="transmembrane region" description="Helical" evidence="10">
    <location>
        <begin position="434"/>
        <end position="458"/>
    </location>
</feature>
<comment type="function">
    <text evidence="10">Protein O-mannosyltransferase that catalyzes the transfer of a single mannose residue from a polyprenol phospho-mannosyl lipidic donor to the hydroxyl group of selected serine and threonine residues in acceptor proteins.</text>
</comment>
<keyword evidence="10" id="KW-1003">Cell membrane</keyword>
<dbReference type="AlphaFoldDB" id="A0A502EEJ1"/>
<dbReference type="PANTHER" id="PTHR10050:SF46">
    <property type="entry name" value="PROTEIN O-MANNOSYL-TRANSFERASE 2"/>
    <property type="match status" value="1"/>
</dbReference>
<dbReference type="GO" id="GO:0005886">
    <property type="term" value="C:plasma membrane"/>
    <property type="evidence" value="ECO:0007669"/>
    <property type="project" value="UniProtKB-SubCell"/>
</dbReference>
<comment type="pathway">
    <text evidence="2 10">Protein modification; protein glycosylation.</text>
</comment>
<comment type="caution">
    <text evidence="13">The sequence shown here is derived from an EMBL/GenBank/DDBJ whole genome shotgun (WGS) entry which is preliminary data.</text>
</comment>
<dbReference type="Proteomes" id="UP000320095">
    <property type="component" value="Unassembled WGS sequence"/>
</dbReference>
<feature type="transmembrane region" description="Helical" evidence="10">
    <location>
        <begin position="115"/>
        <end position="136"/>
    </location>
</feature>
<dbReference type="InterPro" id="IPR003342">
    <property type="entry name" value="ArnT-like_N"/>
</dbReference>
<proteinExistence type="inferred from homology"/>
<keyword evidence="14" id="KW-1185">Reference proteome</keyword>
<evidence type="ECO:0000256" key="3">
    <source>
        <dbReference type="ARBA" id="ARBA00007222"/>
    </source>
</evidence>
<sequence>MEPDVAAVERNRSVPVISPGPLAPIGDFGPLDRMQGWAMTSIIMALAALTRFLNLGSPTDGGTPIFDEKHYAPQAWQMLGNHGVEDNPGYGLVVHPPVGKELLALGEGLFGYDGLGWRFAGAVCGVVIVVLVARIVRRITRSTLIGGIAGLLLIADGVSFVSARTALLDVFLVVFVVAAFGALIVDRDQMRARMYDVLFEGRIADTPWGPRLGVRWWRFGAGVLLGLAVATKWSGLYFILFFGLMTLAFDVSARRQYRVPRPWLGTLRRDFAPAVYVFSLIPLGVYLASYAPWFASETAVDRHQEGQAFAEGGLMPNAVRSLWHFTYGAFKFHSGLTNAAGNHHPWESKPWTWPMSLRPVLYAIDQDGVAGCGTQSCVKAVMLVGTPALWFIAVPVLAWALWRSFVKRDWRYAVALTGYCAGYLPWFADIDRQMYFFYAAPMAPFLVMMIALILGDVLYAPRQNAERRTLGLLVVCFYVAAVITNFAWMYPILTGLPISQATWNMQIWLPSWR</sequence>
<feature type="transmembrane region" description="Helical" evidence="10">
    <location>
        <begin position="380"/>
        <end position="402"/>
    </location>
</feature>
<keyword evidence="5 10" id="KW-0808">Transferase</keyword>
<feature type="transmembrane region" description="Helical" evidence="10">
    <location>
        <begin position="143"/>
        <end position="161"/>
    </location>
</feature>
<name>A0A502EEJ1_9MYCO</name>
<accession>A0A502EEJ1</accession>
<feature type="transmembrane region" description="Helical" evidence="10">
    <location>
        <begin position="212"/>
        <end position="230"/>
    </location>
</feature>
<organism evidence="13 14">
    <name type="scientific">Mycolicibacterium hodleri</name>
    <dbReference type="NCBI Taxonomy" id="49897"/>
    <lineage>
        <taxon>Bacteria</taxon>
        <taxon>Bacillati</taxon>
        <taxon>Actinomycetota</taxon>
        <taxon>Actinomycetes</taxon>
        <taxon>Mycobacteriales</taxon>
        <taxon>Mycobacteriaceae</taxon>
        <taxon>Mycolicibacterium</taxon>
    </lineage>
</organism>
<dbReference type="EC" id="2.4.1.-" evidence="10"/>
<comment type="subcellular location">
    <subcellularLocation>
        <location evidence="10">Cell membrane</location>
    </subcellularLocation>
    <subcellularLocation>
        <location evidence="1">Endomembrane system</location>
        <topology evidence="1">Multi-pass membrane protein</topology>
    </subcellularLocation>
</comment>